<feature type="transmembrane region" description="Helical" evidence="1">
    <location>
        <begin position="200"/>
        <end position="217"/>
    </location>
</feature>
<dbReference type="KEGG" id="salf:SMD44_04145"/>
<reference evidence="2 3" key="1">
    <citation type="submission" date="2017-05" db="EMBL/GenBank/DDBJ databases">
        <title>Streptomyces alboflavus Genome sequencing and assembly.</title>
        <authorList>
            <person name="Wang Y."/>
            <person name="Du B."/>
            <person name="Ding Y."/>
            <person name="Liu H."/>
            <person name="Hou Q."/>
            <person name="Liu K."/>
            <person name="Wang C."/>
            <person name="Yao L."/>
        </authorList>
    </citation>
    <scope>NUCLEOTIDE SEQUENCE [LARGE SCALE GENOMIC DNA]</scope>
    <source>
        <strain evidence="2 3">MDJK44</strain>
    </source>
</reference>
<sequence>MVRRAVRAPRRLPRDTWQPPLPLGYAASIQGLGGFAAPLLAGASFTMAALLLPTLAAAQPRFARWPDAAVSLFIASGLAQIGAVQAAVWARRYDTLPEELAQWWPGEMRDGRPTRWLRNVQRGHATLSLRWADRTRGFYHAGIVLLLSGTLVVGVPPGRVPGPRWTLIGTAAVGLVGELAWLVHAAFFDPARRRAAHGHAAAGVAGLVAASASLPSFGGTGRAVAGVVLAGAAAGHAVVTARAVREVWAGCVVRGRGLGAPVRRVVRGRGSGALLRRVVRGTRSGAPPRRAVRGTTSVASPRVWPTVAFATGAAVLAAGAGLLLTTDSAPARAAVATSAALVAGAHLARFVRLVLAERAEDGEQ</sequence>
<gene>
    <name evidence="2" type="ORF">SMD44_04145</name>
</gene>
<feature type="transmembrane region" description="Helical" evidence="1">
    <location>
        <begin position="223"/>
        <end position="244"/>
    </location>
</feature>
<keyword evidence="3" id="KW-1185">Reference proteome</keyword>
<protein>
    <submittedName>
        <fullName evidence="2">Uncharacterized protein</fullName>
    </submittedName>
</protein>
<feature type="transmembrane region" description="Helical" evidence="1">
    <location>
        <begin position="137"/>
        <end position="155"/>
    </location>
</feature>
<accession>A0A1Z1WE07</accession>
<evidence type="ECO:0000313" key="2">
    <source>
        <dbReference type="EMBL" id="ARX84693.1"/>
    </source>
</evidence>
<organism evidence="2 3">
    <name type="scientific">Streptomyces alboflavus</name>
    <dbReference type="NCBI Taxonomy" id="67267"/>
    <lineage>
        <taxon>Bacteria</taxon>
        <taxon>Bacillati</taxon>
        <taxon>Actinomycetota</taxon>
        <taxon>Actinomycetes</taxon>
        <taxon>Kitasatosporales</taxon>
        <taxon>Streptomycetaceae</taxon>
        <taxon>Streptomyces</taxon>
    </lineage>
</organism>
<feature type="transmembrane region" description="Helical" evidence="1">
    <location>
        <begin position="329"/>
        <end position="348"/>
    </location>
</feature>
<evidence type="ECO:0000313" key="3">
    <source>
        <dbReference type="Proteomes" id="UP000195880"/>
    </source>
</evidence>
<dbReference type="EMBL" id="CP021748">
    <property type="protein sequence ID" value="ARX84693.1"/>
    <property type="molecule type" value="Genomic_DNA"/>
</dbReference>
<dbReference type="eggNOG" id="ENOG5031S8H">
    <property type="taxonomic scope" value="Bacteria"/>
</dbReference>
<dbReference type="RefSeq" id="WP_087884852.1">
    <property type="nucleotide sequence ID" value="NZ_CP021748.1"/>
</dbReference>
<feature type="transmembrane region" description="Helical" evidence="1">
    <location>
        <begin position="167"/>
        <end position="188"/>
    </location>
</feature>
<proteinExistence type="predicted"/>
<name>A0A1Z1WE07_9ACTN</name>
<dbReference type="AlphaFoldDB" id="A0A1Z1WE07"/>
<feature type="transmembrane region" description="Helical" evidence="1">
    <location>
        <begin position="21"/>
        <end position="48"/>
    </location>
</feature>
<keyword evidence="1" id="KW-0472">Membrane</keyword>
<feature type="transmembrane region" description="Helical" evidence="1">
    <location>
        <begin position="303"/>
        <end position="323"/>
    </location>
</feature>
<keyword evidence="1" id="KW-1133">Transmembrane helix</keyword>
<dbReference type="Proteomes" id="UP000195880">
    <property type="component" value="Chromosome"/>
</dbReference>
<feature type="transmembrane region" description="Helical" evidence="1">
    <location>
        <begin position="68"/>
        <end position="90"/>
    </location>
</feature>
<evidence type="ECO:0000256" key="1">
    <source>
        <dbReference type="SAM" id="Phobius"/>
    </source>
</evidence>
<keyword evidence="1" id="KW-0812">Transmembrane</keyword>